<keyword evidence="4" id="KW-1185">Reference proteome</keyword>
<feature type="transmembrane region" description="Helical" evidence="1">
    <location>
        <begin position="52"/>
        <end position="76"/>
    </location>
</feature>
<name>A0ABZ0IQ18_9BACT</name>
<feature type="transmembrane region" description="Helical" evidence="1">
    <location>
        <begin position="6"/>
        <end position="23"/>
    </location>
</feature>
<dbReference type="Pfam" id="PF19762">
    <property type="entry name" value="DUF6249"/>
    <property type="match status" value="1"/>
</dbReference>
<sequence>MHGPEVLIPLALFTSIAITIIFWRKFLNDERLAAIEKGADPNIFRGKSTNSIALKFGLLFIGVGCGILFGGLIEGFFRDEEVAYFSMIFIFGGAGLFISHKMEQKENQ</sequence>
<feature type="transmembrane region" description="Helical" evidence="1">
    <location>
        <begin position="82"/>
        <end position="99"/>
    </location>
</feature>
<protein>
    <submittedName>
        <fullName evidence="3">DUF6249 domain-containing protein</fullName>
    </submittedName>
</protein>
<gene>
    <name evidence="3" type="ORF">RT717_23705</name>
</gene>
<dbReference type="EMBL" id="CP136051">
    <property type="protein sequence ID" value="WOK06085.1"/>
    <property type="molecule type" value="Genomic_DNA"/>
</dbReference>
<accession>A0ABZ0IQ18</accession>
<evidence type="ECO:0000313" key="4">
    <source>
        <dbReference type="Proteomes" id="UP001302349"/>
    </source>
</evidence>
<proteinExistence type="predicted"/>
<dbReference type="RefSeq" id="WP_317488822.1">
    <property type="nucleotide sequence ID" value="NZ_CP136051.1"/>
</dbReference>
<dbReference type="Proteomes" id="UP001302349">
    <property type="component" value="Chromosome"/>
</dbReference>
<keyword evidence="1" id="KW-1133">Transmembrane helix</keyword>
<organism evidence="3 4">
    <name type="scientific">Imperialibacter roseus</name>
    <dbReference type="NCBI Taxonomy" id="1324217"/>
    <lineage>
        <taxon>Bacteria</taxon>
        <taxon>Pseudomonadati</taxon>
        <taxon>Bacteroidota</taxon>
        <taxon>Cytophagia</taxon>
        <taxon>Cytophagales</taxon>
        <taxon>Flammeovirgaceae</taxon>
        <taxon>Imperialibacter</taxon>
    </lineage>
</organism>
<reference evidence="3 4" key="1">
    <citation type="journal article" date="2023" name="Microbiol. Resour. Announc.">
        <title>Complete Genome Sequence of Imperialibacter roseus strain P4T.</title>
        <authorList>
            <person name="Tizabi D.R."/>
            <person name="Bachvaroff T."/>
            <person name="Hill R.T."/>
        </authorList>
    </citation>
    <scope>NUCLEOTIDE SEQUENCE [LARGE SCALE GENOMIC DNA]</scope>
    <source>
        <strain evidence="3 4">P4T</strain>
    </source>
</reference>
<dbReference type="InterPro" id="IPR046216">
    <property type="entry name" value="DUF6249"/>
</dbReference>
<evidence type="ECO:0000313" key="3">
    <source>
        <dbReference type="EMBL" id="WOK06085.1"/>
    </source>
</evidence>
<evidence type="ECO:0000259" key="2">
    <source>
        <dbReference type="Pfam" id="PF19762"/>
    </source>
</evidence>
<keyword evidence="1" id="KW-0472">Membrane</keyword>
<feature type="domain" description="DUF6249" evidence="2">
    <location>
        <begin position="10"/>
        <end position="104"/>
    </location>
</feature>
<keyword evidence="1" id="KW-0812">Transmembrane</keyword>
<evidence type="ECO:0000256" key="1">
    <source>
        <dbReference type="SAM" id="Phobius"/>
    </source>
</evidence>